<protein>
    <submittedName>
        <fullName evidence="1">Uncharacterized protein</fullName>
    </submittedName>
</protein>
<sequence>MLNSNAFSILVLVAHSRWEDLGNSVWSPTSANASLSCSLDVGMTVFTIFFVMLQHSSASYIHGPTFTCYRVLQLTTTGYWMIYSYLLSFHVYHNWNPWWRFGVHVQVGCTFLSF</sequence>
<dbReference type="AlphaFoldDB" id="A0A0A8YHP2"/>
<reference evidence="1" key="2">
    <citation type="journal article" date="2015" name="Data Brief">
        <title>Shoot transcriptome of the giant reed, Arundo donax.</title>
        <authorList>
            <person name="Barrero R.A."/>
            <person name="Guerrero F.D."/>
            <person name="Moolhuijzen P."/>
            <person name="Goolsby J.A."/>
            <person name="Tidwell J."/>
            <person name="Bellgard S.E."/>
            <person name="Bellgard M.I."/>
        </authorList>
    </citation>
    <scope>NUCLEOTIDE SEQUENCE</scope>
    <source>
        <tissue evidence="1">Shoot tissue taken approximately 20 cm above the soil surface</tissue>
    </source>
</reference>
<evidence type="ECO:0000313" key="1">
    <source>
        <dbReference type="EMBL" id="JAD22147.1"/>
    </source>
</evidence>
<organism evidence="1">
    <name type="scientific">Arundo donax</name>
    <name type="common">Giant reed</name>
    <name type="synonym">Donax arundinaceus</name>
    <dbReference type="NCBI Taxonomy" id="35708"/>
    <lineage>
        <taxon>Eukaryota</taxon>
        <taxon>Viridiplantae</taxon>
        <taxon>Streptophyta</taxon>
        <taxon>Embryophyta</taxon>
        <taxon>Tracheophyta</taxon>
        <taxon>Spermatophyta</taxon>
        <taxon>Magnoliopsida</taxon>
        <taxon>Liliopsida</taxon>
        <taxon>Poales</taxon>
        <taxon>Poaceae</taxon>
        <taxon>PACMAD clade</taxon>
        <taxon>Arundinoideae</taxon>
        <taxon>Arundineae</taxon>
        <taxon>Arundo</taxon>
    </lineage>
</organism>
<name>A0A0A8YHP2_ARUDO</name>
<reference evidence="1" key="1">
    <citation type="submission" date="2014-09" db="EMBL/GenBank/DDBJ databases">
        <authorList>
            <person name="Magalhaes I.L.F."/>
            <person name="Oliveira U."/>
            <person name="Santos F.R."/>
            <person name="Vidigal T.H.D.A."/>
            <person name="Brescovit A.D."/>
            <person name="Santos A.J."/>
        </authorList>
    </citation>
    <scope>NUCLEOTIDE SEQUENCE</scope>
    <source>
        <tissue evidence="1">Shoot tissue taken approximately 20 cm above the soil surface</tissue>
    </source>
</reference>
<accession>A0A0A8YHP2</accession>
<proteinExistence type="predicted"/>
<dbReference type="EMBL" id="GBRH01275748">
    <property type="protein sequence ID" value="JAD22147.1"/>
    <property type="molecule type" value="Transcribed_RNA"/>
</dbReference>